<organism evidence="4 5">
    <name type="scientific">Clostridium grantii DSM 8605</name>
    <dbReference type="NCBI Taxonomy" id="1121316"/>
    <lineage>
        <taxon>Bacteria</taxon>
        <taxon>Bacillati</taxon>
        <taxon>Bacillota</taxon>
        <taxon>Clostridia</taxon>
        <taxon>Eubacteriales</taxon>
        <taxon>Clostridiaceae</taxon>
        <taxon>Clostridium</taxon>
    </lineage>
</organism>
<keyword evidence="5" id="KW-1185">Reference proteome</keyword>
<dbReference type="InterPro" id="IPR044094">
    <property type="entry name" value="AtsA-like_MBL-fold"/>
</dbReference>
<dbReference type="SUPFAM" id="SSF56281">
    <property type="entry name" value="Metallo-hydrolase/oxidoreductase"/>
    <property type="match status" value="1"/>
</dbReference>
<evidence type="ECO:0000256" key="2">
    <source>
        <dbReference type="ARBA" id="ARBA00022801"/>
    </source>
</evidence>
<dbReference type="EMBL" id="FQXM01000038">
    <property type="protein sequence ID" value="SHI03589.1"/>
    <property type="molecule type" value="Genomic_DNA"/>
</dbReference>
<gene>
    <name evidence="4" type="ORF">SAMN02745207_03951</name>
</gene>
<reference evidence="4 5" key="1">
    <citation type="submission" date="2016-11" db="EMBL/GenBank/DDBJ databases">
        <authorList>
            <person name="Jaros S."/>
            <person name="Januszkiewicz K."/>
            <person name="Wedrychowicz H."/>
        </authorList>
    </citation>
    <scope>NUCLEOTIDE SEQUENCE [LARGE SCALE GENOMIC DNA]</scope>
    <source>
        <strain evidence="4 5">DSM 8605</strain>
    </source>
</reference>
<keyword evidence="2" id="KW-0378">Hydrolase</keyword>
<feature type="domain" description="Metallo-beta-lactamase" evidence="3">
    <location>
        <begin position="75"/>
        <end position="292"/>
    </location>
</feature>
<accession>A0A1M5XV40</accession>
<keyword evidence="1" id="KW-0255">Endonuclease</keyword>
<dbReference type="SMART" id="SM00849">
    <property type="entry name" value="Lactamase_B"/>
    <property type="match status" value="1"/>
</dbReference>
<evidence type="ECO:0000313" key="4">
    <source>
        <dbReference type="EMBL" id="SHI03589.1"/>
    </source>
</evidence>
<evidence type="ECO:0000259" key="3">
    <source>
        <dbReference type="SMART" id="SM00849"/>
    </source>
</evidence>
<dbReference type="GO" id="GO:0042781">
    <property type="term" value="F:3'-tRNA processing endoribonuclease activity"/>
    <property type="evidence" value="ECO:0007669"/>
    <property type="project" value="TreeGrafter"/>
</dbReference>
<proteinExistence type="predicted"/>
<dbReference type="InterPro" id="IPR001279">
    <property type="entry name" value="Metallo-B-lactamas"/>
</dbReference>
<dbReference type="PANTHER" id="PTHR46018">
    <property type="entry name" value="ZINC PHOSPHODIESTERASE ELAC PROTEIN 1"/>
    <property type="match status" value="1"/>
</dbReference>
<evidence type="ECO:0000256" key="1">
    <source>
        <dbReference type="ARBA" id="ARBA00022759"/>
    </source>
</evidence>
<dbReference type="PANTHER" id="PTHR46018:SF2">
    <property type="entry name" value="ZINC PHOSPHODIESTERASE ELAC PROTEIN 1"/>
    <property type="match status" value="1"/>
</dbReference>
<sequence>MKFIKNHKWLAIVLVLVLILSLFAVVVFRNPPDSLIKFIIQQGITRNHRKDTFEDDGLYVITTGTGAPLPDINRVGSQTVVLAGDQTLLFDAGPGSTLKLEMSGIGTGSADALFLTHYHSDHIGDIGELMLKRWASETVTEALPIYGPIGLDQVVEGFEIAYELDKGYRIDHHGEEIMPSSSFGGNVFEFDLGDELTNSEVVYKSGDVEVIAFNVDHKPVFPAVGYRVNYKDRSVVISGDTIYLESLIEHTMGADLFVCEALSMKYSKIVSEASADSDSNLGQVAQDIQDYHISPEQAAMIARDAGVDQLLITHFLPPVPLKILKNGFIKEAKDVFNGGIYLANDGTMIKLPSNSDEIKIIELLN</sequence>
<dbReference type="STRING" id="1121316.SAMN02745207_03951"/>
<dbReference type="Pfam" id="PF12706">
    <property type="entry name" value="Lactamase_B_2"/>
    <property type="match status" value="1"/>
</dbReference>
<evidence type="ECO:0000313" key="5">
    <source>
        <dbReference type="Proteomes" id="UP000184447"/>
    </source>
</evidence>
<keyword evidence="1" id="KW-0540">Nuclease</keyword>
<dbReference type="InterPro" id="IPR036866">
    <property type="entry name" value="RibonucZ/Hydroxyglut_hydro"/>
</dbReference>
<dbReference type="AlphaFoldDB" id="A0A1M5XV40"/>
<dbReference type="CDD" id="cd07719">
    <property type="entry name" value="arylsulfatase_AtsA-like_MBL-fold"/>
    <property type="match status" value="1"/>
</dbReference>
<protein>
    <submittedName>
        <fullName evidence="4">Ribonuclease Z</fullName>
    </submittedName>
</protein>
<name>A0A1M5XV40_9CLOT</name>
<dbReference type="Proteomes" id="UP000184447">
    <property type="component" value="Unassembled WGS sequence"/>
</dbReference>
<dbReference type="Gene3D" id="3.60.15.10">
    <property type="entry name" value="Ribonuclease Z/Hydroxyacylglutathione hydrolase-like"/>
    <property type="match status" value="1"/>
</dbReference>